<organism evidence="2 3">
    <name type="scientific">Quercus lobata</name>
    <name type="common">Valley oak</name>
    <dbReference type="NCBI Taxonomy" id="97700"/>
    <lineage>
        <taxon>Eukaryota</taxon>
        <taxon>Viridiplantae</taxon>
        <taxon>Streptophyta</taxon>
        <taxon>Embryophyta</taxon>
        <taxon>Tracheophyta</taxon>
        <taxon>Spermatophyta</taxon>
        <taxon>Magnoliopsida</taxon>
        <taxon>eudicotyledons</taxon>
        <taxon>Gunneridae</taxon>
        <taxon>Pentapetalae</taxon>
        <taxon>rosids</taxon>
        <taxon>fabids</taxon>
        <taxon>Fagales</taxon>
        <taxon>Fagaceae</taxon>
        <taxon>Quercus</taxon>
    </lineage>
</organism>
<dbReference type="Proteomes" id="UP000594261">
    <property type="component" value="Chromosome 2"/>
</dbReference>
<dbReference type="EnsemblPlants" id="QL02p007660:mrna">
    <property type="protein sequence ID" value="QL02p007660:mrna"/>
    <property type="gene ID" value="QL02p007660"/>
</dbReference>
<reference evidence="2" key="2">
    <citation type="submission" date="2021-01" db="UniProtKB">
        <authorList>
            <consortium name="EnsemblPlants"/>
        </authorList>
    </citation>
    <scope>IDENTIFICATION</scope>
</reference>
<evidence type="ECO:0000313" key="3">
    <source>
        <dbReference type="Proteomes" id="UP000594261"/>
    </source>
</evidence>
<protein>
    <recommendedName>
        <fullName evidence="1">Reverse transcriptase zinc-binding domain-containing protein</fullName>
    </recommendedName>
</protein>
<dbReference type="Gramene" id="QL02p007660:mrna">
    <property type="protein sequence ID" value="QL02p007660:mrna"/>
    <property type="gene ID" value="QL02p007660"/>
</dbReference>
<name>A0A7N2KS32_QUELO</name>
<sequence>MVMGAKWRKGDGKSIKVFVDNRLPEKNGVYLVKSGYKLLCEEGRRDATSGSSREGMASLWSKIWKLKVRGKILHFLWKACNDCLPTKVNLMKRKVVDEPHCELCGKQPEDTKHALWNCEAMGRVWCVDFNWVSEDLIVYGTFLDLIEMCLKKPGSGELFGITAWHIWTHRNRVRLREKTIPLSGIGEAAKNYLQQVKAIREFRED</sequence>
<evidence type="ECO:0000259" key="1">
    <source>
        <dbReference type="Pfam" id="PF13966"/>
    </source>
</evidence>
<proteinExistence type="predicted"/>
<keyword evidence="3" id="KW-1185">Reference proteome</keyword>
<evidence type="ECO:0000313" key="2">
    <source>
        <dbReference type="EnsemblPlants" id="QL02p007660:mrna"/>
    </source>
</evidence>
<dbReference type="InterPro" id="IPR026960">
    <property type="entry name" value="RVT-Znf"/>
</dbReference>
<dbReference type="AlphaFoldDB" id="A0A7N2KS32"/>
<reference evidence="3" key="1">
    <citation type="journal article" date="2016" name="G3 (Bethesda)">
        <title>First Draft Assembly and Annotation of the Genome of a California Endemic Oak Quercus lobata Nee (Fagaceae).</title>
        <authorList>
            <person name="Sork V.L."/>
            <person name="Fitz-Gibbon S.T."/>
            <person name="Puiu D."/>
            <person name="Crepeau M."/>
            <person name="Gugger P.F."/>
            <person name="Sherman R."/>
            <person name="Stevens K."/>
            <person name="Langley C.H."/>
            <person name="Pellegrini M."/>
            <person name="Salzberg S.L."/>
        </authorList>
    </citation>
    <scope>NUCLEOTIDE SEQUENCE [LARGE SCALE GENOMIC DNA]</scope>
    <source>
        <strain evidence="3">cv. SW786</strain>
    </source>
</reference>
<feature type="domain" description="Reverse transcriptase zinc-binding" evidence="1">
    <location>
        <begin position="30"/>
        <end position="125"/>
    </location>
</feature>
<dbReference type="InParanoid" id="A0A7N2KS32"/>
<dbReference type="Pfam" id="PF13966">
    <property type="entry name" value="zf-RVT"/>
    <property type="match status" value="1"/>
</dbReference>
<accession>A0A7N2KS32</accession>